<dbReference type="GO" id="GO:0003950">
    <property type="term" value="F:NAD+ poly-ADP-ribosyltransferase activity"/>
    <property type="evidence" value="ECO:0007669"/>
    <property type="project" value="UniProtKB-UniRule"/>
</dbReference>
<dbReference type="Gene3D" id="3.90.228.10">
    <property type="match status" value="1"/>
</dbReference>
<evidence type="ECO:0000256" key="5">
    <source>
        <dbReference type="ARBA" id="ARBA00023242"/>
    </source>
</evidence>
<dbReference type="InterPro" id="IPR052056">
    <property type="entry name" value="Mono-ARTD/PARP"/>
</dbReference>
<dbReference type="InterPro" id="IPR037197">
    <property type="entry name" value="WWE_dom_sf"/>
</dbReference>
<accession>A0A3P8WNV6</accession>
<evidence type="ECO:0000256" key="3">
    <source>
        <dbReference type="ARBA" id="ARBA00022679"/>
    </source>
</evidence>
<evidence type="ECO:0000256" key="1">
    <source>
        <dbReference type="ARBA" id="ARBA00004123"/>
    </source>
</evidence>
<dbReference type="CDD" id="cd01439">
    <property type="entry name" value="TCCD_inducible_PARP_like"/>
    <property type="match status" value="1"/>
</dbReference>
<sequence length="658" mass="73489">FKGNMGFSKNNIASSLLKEISAFSSRRQPKHLKKVVVLLYPKDSNTIQAFTVEFQNMFPSGAVAASSPQCQGVFSKVVSSPGMYETKVGSVAIEVVSGDITKETSDVIVNSSNENFSLKSGVSKAVLEAAGPTVEAECLSLGAQVNTGLIMTQPGNLKCQKILHVVGQRDPVKVNKIVDDALQMCLKDSYRSVSFPAIGTGEILQFSPLVADAMFDAVSNVLSQNPAGSLNKIRFVIFQQPMLKDFHNSMVEREQKQATKPKDTAEKEKETYSIWERFICKYTLFGGGSSTKQTTREALVTVEAEPTHFHICGDSQAKVDLAKTWINDLINKEQHSNTISDLAIADFSNADQRILVDLQIKLGVRIILDNTTQPTLKIEGFSKDVLQVTATIYQMLKKVKEEEELKRDEEMAQTVAEWQYQQLQLQFQSFDSHNNFLLERAFQRRLPNVDITVQQCTYTVTMPDGPATDSQGNVLQIKRIDKLKGRKLKKKTNNPGSKEYTDVLTLFQASCKRNIIKIERIQNPVLWKSLLLKKRDMEQRNGHQNNERQLFHGTTHDIIKTVNEHGFNRSYAGKNGETACYGNGTYFAPNQNGEKCMYLCRVLTGDFTVGKANMITPPAKSSSSVQMYDSVVDNVATPSMFVIFHDTQACPEYLITFK</sequence>
<reference evidence="10" key="2">
    <citation type="submission" date="2025-08" db="UniProtKB">
        <authorList>
            <consortium name="Ensembl"/>
        </authorList>
    </citation>
    <scope>IDENTIFICATION</scope>
</reference>
<reference evidence="10 11" key="1">
    <citation type="journal article" date="2014" name="Nat. Genet.">
        <title>Whole-genome sequence of a flatfish provides insights into ZW sex chromosome evolution and adaptation to a benthic lifestyle.</title>
        <authorList>
            <person name="Chen S."/>
            <person name="Zhang G."/>
            <person name="Shao C."/>
            <person name="Huang Q."/>
            <person name="Liu G."/>
            <person name="Zhang P."/>
            <person name="Song W."/>
            <person name="An N."/>
            <person name="Chalopin D."/>
            <person name="Volff J.N."/>
            <person name="Hong Y."/>
            <person name="Li Q."/>
            <person name="Sha Z."/>
            <person name="Zhou H."/>
            <person name="Xie M."/>
            <person name="Yu Q."/>
            <person name="Liu Y."/>
            <person name="Xiang H."/>
            <person name="Wang N."/>
            <person name="Wu K."/>
            <person name="Yang C."/>
            <person name="Zhou Q."/>
            <person name="Liao X."/>
            <person name="Yang L."/>
            <person name="Hu Q."/>
            <person name="Zhang J."/>
            <person name="Meng L."/>
            <person name="Jin L."/>
            <person name="Tian Y."/>
            <person name="Lian J."/>
            <person name="Yang J."/>
            <person name="Miao G."/>
            <person name="Liu S."/>
            <person name="Liang Z."/>
            <person name="Yan F."/>
            <person name="Li Y."/>
            <person name="Sun B."/>
            <person name="Zhang H."/>
            <person name="Zhang J."/>
            <person name="Zhu Y."/>
            <person name="Du M."/>
            <person name="Zhao Y."/>
            <person name="Schartl M."/>
            <person name="Tang Q."/>
            <person name="Wang J."/>
        </authorList>
    </citation>
    <scope>NUCLEOTIDE SEQUENCE</scope>
</reference>
<keyword evidence="2 7" id="KW-0328">Glycosyltransferase</keyword>
<dbReference type="SUPFAM" id="SSF52949">
    <property type="entry name" value="Macro domain-like"/>
    <property type="match status" value="1"/>
</dbReference>
<dbReference type="Pfam" id="PF01661">
    <property type="entry name" value="Macro"/>
    <property type="match status" value="1"/>
</dbReference>
<proteinExistence type="inferred from homology"/>
<dbReference type="InterPro" id="IPR057049">
    <property type="entry name" value="PARP14_KH_8"/>
</dbReference>
<keyword evidence="11" id="KW-1185">Reference proteome</keyword>
<dbReference type="GO" id="GO:0070212">
    <property type="term" value="P:protein poly-ADP-ribosylation"/>
    <property type="evidence" value="ECO:0007669"/>
    <property type="project" value="TreeGrafter"/>
</dbReference>
<name>A0A3P8WNV6_CYNSE</name>
<dbReference type="SUPFAM" id="SSF117839">
    <property type="entry name" value="WWE domain"/>
    <property type="match status" value="1"/>
</dbReference>
<protein>
    <recommendedName>
        <fullName evidence="7">Poly [ADP-ribose] polymerase</fullName>
        <shortName evidence="7">PARP</shortName>
        <ecNumber evidence="7">2.4.2.-</ecNumber>
    </recommendedName>
</protein>
<dbReference type="InterPro" id="IPR054596">
    <property type="entry name" value="PARP14_WWE"/>
</dbReference>
<dbReference type="Pfam" id="PF00644">
    <property type="entry name" value="PARP"/>
    <property type="match status" value="1"/>
</dbReference>
<dbReference type="InterPro" id="IPR002589">
    <property type="entry name" value="Macro_dom"/>
</dbReference>
<organism evidence="10 11">
    <name type="scientific">Cynoglossus semilaevis</name>
    <name type="common">Tongue sole</name>
    <dbReference type="NCBI Taxonomy" id="244447"/>
    <lineage>
        <taxon>Eukaryota</taxon>
        <taxon>Metazoa</taxon>
        <taxon>Chordata</taxon>
        <taxon>Craniata</taxon>
        <taxon>Vertebrata</taxon>
        <taxon>Euteleostomi</taxon>
        <taxon>Actinopterygii</taxon>
        <taxon>Neopterygii</taxon>
        <taxon>Teleostei</taxon>
        <taxon>Neoteleostei</taxon>
        <taxon>Acanthomorphata</taxon>
        <taxon>Carangaria</taxon>
        <taxon>Pleuronectiformes</taxon>
        <taxon>Pleuronectoidei</taxon>
        <taxon>Cynoglossidae</taxon>
        <taxon>Cynoglossinae</taxon>
        <taxon>Cynoglossus</taxon>
    </lineage>
</organism>
<evidence type="ECO:0000256" key="2">
    <source>
        <dbReference type="ARBA" id="ARBA00022676"/>
    </source>
</evidence>
<dbReference type="Pfam" id="PF22005">
    <property type="entry name" value="WWE_1"/>
    <property type="match status" value="1"/>
</dbReference>
<dbReference type="PROSITE" id="PS51059">
    <property type="entry name" value="PARP_CATALYTIC"/>
    <property type="match status" value="1"/>
</dbReference>
<feature type="domain" description="Macro" evidence="9">
    <location>
        <begin position="80"/>
        <end position="254"/>
    </location>
</feature>
<dbReference type="InterPro" id="IPR012317">
    <property type="entry name" value="Poly(ADP-ribose)pol_cat_dom"/>
</dbReference>
<dbReference type="SMART" id="SM00506">
    <property type="entry name" value="A1pp"/>
    <property type="match status" value="1"/>
</dbReference>
<dbReference type="GeneTree" id="ENSGT00940000154311"/>
<reference evidence="10" key="3">
    <citation type="submission" date="2025-09" db="UniProtKB">
        <authorList>
            <consortium name="Ensembl"/>
        </authorList>
    </citation>
    <scope>IDENTIFICATION</scope>
</reference>
<dbReference type="AlphaFoldDB" id="A0A3P8WNV6"/>
<dbReference type="Gene3D" id="3.30.720.50">
    <property type="match status" value="1"/>
</dbReference>
<dbReference type="SUPFAM" id="SSF56399">
    <property type="entry name" value="ADP-ribosylation"/>
    <property type="match status" value="1"/>
</dbReference>
<dbReference type="GO" id="GO:0003714">
    <property type="term" value="F:transcription corepressor activity"/>
    <property type="evidence" value="ECO:0007669"/>
    <property type="project" value="TreeGrafter"/>
</dbReference>
<comment type="similarity">
    <text evidence="6">Belongs to the ARTD/PARP family.</text>
</comment>
<evidence type="ECO:0000313" key="10">
    <source>
        <dbReference type="Ensembl" id="ENSCSEP00000028172.1"/>
    </source>
</evidence>
<feature type="domain" description="PARP catalytic" evidence="8">
    <location>
        <begin position="474"/>
        <end position="658"/>
    </location>
</feature>
<dbReference type="Gene3D" id="3.40.220.10">
    <property type="entry name" value="Leucine Aminopeptidase, subunit E, domain 1"/>
    <property type="match status" value="2"/>
</dbReference>
<comment type="subcellular location">
    <subcellularLocation>
        <location evidence="1">Nucleus</location>
    </subcellularLocation>
</comment>
<dbReference type="GO" id="GO:0010629">
    <property type="term" value="P:negative regulation of gene expression"/>
    <property type="evidence" value="ECO:0007669"/>
    <property type="project" value="TreeGrafter"/>
</dbReference>
<evidence type="ECO:0000256" key="7">
    <source>
        <dbReference type="RuleBase" id="RU362114"/>
    </source>
</evidence>
<dbReference type="PANTHER" id="PTHR14453:SF89">
    <property type="entry name" value="PROTEIN MONO-ADP-RIBOSYLTRANSFERASE PARP14"/>
    <property type="match status" value="1"/>
</dbReference>
<dbReference type="CDD" id="cd02903">
    <property type="entry name" value="Macro_BAL-like"/>
    <property type="match status" value="1"/>
</dbReference>
<dbReference type="Ensembl" id="ENSCSET00000028550.1">
    <property type="protein sequence ID" value="ENSCSEP00000028172.1"/>
    <property type="gene ID" value="ENSCSEG00000017936.1"/>
</dbReference>
<dbReference type="Pfam" id="PF23254">
    <property type="entry name" value="KH_PARP14_8"/>
    <property type="match status" value="1"/>
</dbReference>
<evidence type="ECO:0000259" key="8">
    <source>
        <dbReference type="PROSITE" id="PS51059"/>
    </source>
</evidence>
<dbReference type="EC" id="2.4.2.-" evidence="7"/>
<dbReference type="InterPro" id="IPR043472">
    <property type="entry name" value="Macro_dom-like"/>
</dbReference>
<evidence type="ECO:0000313" key="11">
    <source>
        <dbReference type="Proteomes" id="UP000265120"/>
    </source>
</evidence>
<dbReference type="PROSITE" id="PS51154">
    <property type="entry name" value="MACRO"/>
    <property type="match status" value="1"/>
</dbReference>
<evidence type="ECO:0000256" key="4">
    <source>
        <dbReference type="ARBA" id="ARBA00023027"/>
    </source>
</evidence>
<dbReference type="Proteomes" id="UP000265120">
    <property type="component" value="Chromosome 16"/>
</dbReference>
<evidence type="ECO:0000256" key="6">
    <source>
        <dbReference type="ARBA" id="ARBA00024347"/>
    </source>
</evidence>
<dbReference type="PANTHER" id="PTHR14453">
    <property type="entry name" value="PARP/ZINC FINGER CCCH TYPE DOMAIN CONTAINING PROTEIN"/>
    <property type="match status" value="1"/>
</dbReference>
<keyword evidence="3 7" id="KW-0808">Transferase</keyword>
<dbReference type="GO" id="GO:1990404">
    <property type="term" value="F:NAD+-protein mono-ADP-ribosyltransferase activity"/>
    <property type="evidence" value="ECO:0007669"/>
    <property type="project" value="TreeGrafter"/>
</dbReference>
<evidence type="ECO:0000259" key="9">
    <source>
        <dbReference type="PROSITE" id="PS51154"/>
    </source>
</evidence>
<keyword evidence="4 7" id="KW-0520">NAD</keyword>
<dbReference type="GO" id="GO:0005737">
    <property type="term" value="C:cytoplasm"/>
    <property type="evidence" value="ECO:0007669"/>
    <property type="project" value="TreeGrafter"/>
</dbReference>
<keyword evidence="5" id="KW-0539">Nucleus</keyword>
<dbReference type="GO" id="GO:0005634">
    <property type="term" value="C:nucleus"/>
    <property type="evidence" value="ECO:0007669"/>
    <property type="project" value="UniProtKB-SubCell"/>
</dbReference>